<name>A0AC62A4C9_9BACI</name>
<gene>
    <name evidence="1" type="ORF">AWH56_26585</name>
</gene>
<proteinExistence type="predicted"/>
<organism evidence="1 2">
    <name type="scientific">Anaerobacillus isosaccharinicus</name>
    <dbReference type="NCBI Taxonomy" id="1532552"/>
    <lineage>
        <taxon>Bacteria</taxon>
        <taxon>Bacillati</taxon>
        <taxon>Bacillota</taxon>
        <taxon>Bacilli</taxon>
        <taxon>Bacillales</taxon>
        <taxon>Bacillaceae</taxon>
        <taxon>Anaerobacillus</taxon>
    </lineage>
</organism>
<keyword evidence="2" id="KW-1185">Reference proteome</keyword>
<accession>A0AC62A4C9</accession>
<reference evidence="1 2" key="1">
    <citation type="journal article" date="2017" name="Genome Announc.">
        <title>Draft Genome Sequences of Four Alkaliphilic Bacteria Belonging to the Anaerobacillus Genus.</title>
        <authorList>
            <person name="Bassil N.M."/>
            <person name="Lloyd J.R."/>
        </authorList>
    </citation>
    <scope>NUCLEOTIDE SEQUENCE [LARGE SCALE GENOMIC DNA]</scope>
    <source>
        <strain evidence="1 2">NB2006</strain>
    </source>
</reference>
<dbReference type="Proteomes" id="UP000180175">
    <property type="component" value="Chromosome"/>
</dbReference>
<evidence type="ECO:0000313" key="1">
    <source>
        <dbReference type="EMBL" id="XRP48436.1"/>
    </source>
</evidence>
<sequence>MKPKQFTEREMNELRKHPYVQSVTSTLITYTDDFKRIFIAEDRDGKLPREIFRDNGFDVDLLGGSRIRKAAYRWRKAYKEQGIEGLNRKQPGLKGKKKEETLEEKNARLEAQIQFLKAENELLKKLEMMERGLKTDR</sequence>
<protein>
    <submittedName>
        <fullName evidence="1">HTH domain-containing protein</fullName>
    </submittedName>
</protein>
<dbReference type="EMBL" id="CP063356">
    <property type="protein sequence ID" value="XRP48436.1"/>
    <property type="molecule type" value="Genomic_DNA"/>
</dbReference>
<reference evidence="1 2" key="2">
    <citation type="journal article" date="2019" name="Int. J. Syst. Evol. Microbiol.">
        <title>Anaerobacillus isosaccharinicus sp. nov., an alkaliphilic bacterium which degrades isosaccharinic acid.</title>
        <authorList>
            <person name="Bassil N.M."/>
            <person name="Lloyd J.R."/>
        </authorList>
    </citation>
    <scope>NUCLEOTIDE SEQUENCE [LARGE SCALE GENOMIC DNA]</scope>
    <source>
        <strain evidence="1 2">NB2006</strain>
    </source>
</reference>
<evidence type="ECO:0000313" key="2">
    <source>
        <dbReference type="Proteomes" id="UP000180175"/>
    </source>
</evidence>